<name>A0A1G9T3P9_9FLAO</name>
<reference evidence="1 2" key="1">
    <citation type="submission" date="2016-10" db="EMBL/GenBank/DDBJ databases">
        <authorList>
            <person name="de Groot N.N."/>
        </authorList>
    </citation>
    <scope>NUCLEOTIDE SEQUENCE [LARGE SCALE GENOMIC DNA]</scope>
    <source>
        <strain evidence="1 2">DSM 19886</strain>
    </source>
</reference>
<keyword evidence="2" id="KW-1185">Reference proteome</keyword>
<dbReference type="Proteomes" id="UP000199440">
    <property type="component" value="Unassembled WGS sequence"/>
</dbReference>
<evidence type="ECO:0000313" key="1">
    <source>
        <dbReference type="EMBL" id="SDM41695.1"/>
    </source>
</evidence>
<accession>A0A1G9T3P9</accession>
<gene>
    <name evidence="1" type="ORF">SAMN04488514_108190</name>
</gene>
<evidence type="ECO:0000313" key="2">
    <source>
        <dbReference type="Proteomes" id="UP000199440"/>
    </source>
</evidence>
<sequence>MIMIEIGETKHRLNYNMCTRNRNFLLLCFFVCQFICSHTPYTSNTTGVVYQTIEKSAIEILHPNKSTVWTISEPASIAWKTSNIDSKKSIRFFLARDDMVVQELGTFKNTFTADGINLAKNISSGDTYQVVGIELFPDNKYQVAKFATPYFSIRNEEGDARRNASKYGNGQQNIAEIAEPPHRQSFEGRKISYTKELVFEDEKISIDIWDHGRQDNDIVSIYLNGETIISKHLLTYRKKHITIRLDPSKSNDLFLYAHNLGKVPPNTVSIKITDGKTTEDIVLNSDLKSCEAVLIKIKK</sequence>
<dbReference type="EMBL" id="FNGV01000008">
    <property type="protein sequence ID" value="SDM41695.1"/>
    <property type="molecule type" value="Genomic_DNA"/>
</dbReference>
<proteinExistence type="predicted"/>
<protein>
    <submittedName>
        <fullName evidence="1">Uncharacterized protein</fullName>
    </submittedName>
</protein>
<organism evidence="1 2">
    <name type="scientific">Kriegella aquimaris</name>
    <dbReference type="NCBI Taxonomy" id="192904"/>
    <lineage>
        <taxon>Bacteria</taxon>
        <taxon>Pseudomonadati</taxon>
        <taxon>Bacteroidota</taxon>
        <taxon>Flavobacteriia</taxon>
        <taxon>Flavobacteriales</taxon>
        <taxon>Flavobacteriaceae</taxon>
        <taxon>Kriegella</taxon>
    </lineage>
</organism>
<dbReference type="AlphaFoldDB" id="A0A1G9T3P9"/>
<dbReference type="STRING" id="192904.SAMN04488514_108190"/>